<dbReference type="InParanoid" id="A0A0C3G7B6"/>
<accession>A0A0C3G7B6</accession>
<organism evidence="1 2">
    <name type="scientific">Piloderma croceum (strain F 1598)</name>
    <dbReference type="NCBI Taxonomy" id="765440"/>
    <lineage>
        <taxon>Eukaryota</taxon>
        <taxon>Fungi</taxon>
        <taxon>Dikarya</taxon>
        <taxon>Basidiomycota</taxon>
        <taxon>Agaricomycotina</taxon>
        <taxon>Agaricomycetes</taxon>
        <taxon>Agaricomycetidae</taxon>
        <taxon>Atheliales</taxon>
        <taxon>Atheliaceae</taxon>
        <taxon>Piloderma</taxon>
    </lineage>
</organism>
<evidence type="ECO:0000313" key="2">
    <source>
        <dbReference type="Proteomes" id="UP000054166"/>
    </source>
</evidence>
<dbReference type="AlphaFoldDB" id="A0A0C3G7B6"/>
<reference evidence="1 2" key="1">
    <citation type="submission" date="2014-04" db="EMBL/GenBank/DDBJ databases">
        <authorList>
            <consortium name="DOE Joint Genome Institute"/>
            <person name="Kuo A."/>
            <person name="Tarkka M."/>
            <person name="Buscot F."/>
            <person name="Kohler A."/>
            <person name="Nagy L.G."/>
            <person name="Floudas D."/>
            <person name="Copeland A."/>
            <person name="Barry K.W."/>
            <person name="Cichocki N."/>
            <person name="Veneault-Fourrey C."/>
            <person name="LaButti K."/>
            <person name="Lindquist E.A."/>
            <person name="Lipzen A."/>
            <person name="Lundell T."/>
            <person name="Morin E."/>
            <person name="Murat C."/>
            <person name="Sun H."/>
            <person name="Tunlid A."/>
            <person name="Henrissat B."/>
            <person name="Grigoriev I.V."/>
            <person name="Hibbett D.S."/>
            <person name="Martin F."/>
            <person name="Nordberg H.P."/>
            <person name="Cantor M.N."/>
            <person name="Hua S.X."/>
        </authorList>
    </citation>
    <scope>NUCLEOTIDE SEQUENCE [LARGE SCALE GENOMIC DNA]</scope>
    <source>
        <strain evidence="1 2">F 1598</strain>
    </source>
</reference>
<proteinExistence type="predicted"/>
<evidence type="ECO:0000313" key="1">
    <source>
        <dbReference type="EMBL" id="KIM87639.1"/>
    </source>
</evidence>
<dbReference type="EMBL" id="KN832979">
    <property type="protein sequence ID" value="KIM87639.1"/>
    <property type="molecule type" value="Genomic_DNA"/>
</dbReference>
<reference evidence="2" key="2">
    <citation type="submission" date="2015-01" db="EMBL/GenBank/DDBJ databases">
        <title>Evolutionary Origins and Diversification of the Mycorrhizal Mutualists.</title>
        <authorList>
            <consortium name="DOE Joint Genome Institute"/>
            <consortium name="Mycorrhizal Genomics Consortium"/>
            <person name="Kohler A."/>
            <person name="Kuo A."/>
            <person name="Nagy L.G."/>
            <person name="Floudas D."/>
            <person name="Copeland A."/>
            <person name="Barry K.W."/>
            <person name="Cichocki N."/>
            <person name="Veneault-Fourrey C."/>
            <person name="LaButti K."/>
            <person name="Lindquist E.A."/>
            <person name="Lipzen A."/>
            <person name="Lundell T."/>
            <person name="Morin E."/>
            <person name="Murat C."/>
            <person name="Riley R."/>
            <person name="Ohm R."/>
            <person name="Sun H."/>
            <person name="Tunlid A."/>
            <person name="Henrissat B."/>
            <person name="Grigoriev I.V."/>
            <person name="Hibbett D.S."/>
            <person name="Martin F."/>
        </authorList>
    </citation>
    <scope>NUCLEOTIDE SEQUENCE [LARGE SCALE GENOMIC DNA]</scope>
    <source>
        <strain evidence="2">F 1598</strain>
    </source>
</reference>
<dbReference type="Proteomes" id="UP000054166">
    <property type="component" value="Unassembled WGS sequence"/>
</dbReference>
<keyword evidence="2" id="KW-1185">Reference proteome</keyword>
<dbReference type="HOGENOM" id="CLU_1518448_0_0_1"/>
<sequence length="177" mass="19346">MPRTMVSYSIIHICHDVAIRSSGCRSPKAATVQSPPPPPRRRSLAHTCIYSPIPLQGSHAAPHAINGLALSNRFSRDNGCHATLPPLISLSNHIIHSVHHHIQFCAVNVHCHLVSPARVLVCVSILFAFPCRDISTRWLEESGPRGMLSNCDEGYSALVTHLDSPSDMRPQPVLTTC</sequence>
<protein>
    <submittedName>
        <fullName evidence="1">Uncharacterized protein</fullName>
    </submittedName>
</protein>
<name>A0A0C3G7B6_PILCF</name>
<gene>
    <name evidence="1" type="ORF">PILCRDRAFT_286815</name>
</gene>